<evidence type="ECO:0000256" key="1">
    <source>
        <dbReference type="ARBA" id="ARBA00004651"/>
    </source>
</evidence>
<comment type="subcellular location">
    <subcellularLocation>
        <location evidence="1">Cell membrane</location>
        <topology evidence="1">Multi-pass membrane protein</topology>
    </subcellularLocation>
</comment>
<evidence type="ECO:0000259" key="8">
    <source>
        <dbReference type="Pfam" id="PF12704"/>
    </source>
</evidence>
<comment type="caution">
    <text evidence="9">The sequence shown here is derived from an EMBL/GenBank/DDBJ whole genome shotgun (WGS) entry which is preliminary data.</text>
</comment>
<evidence type="ECO:0000259" key="7">
    <source>
        <dbReference type="Pfam" id="PF02687"/>
    </source>
</evidence>
<dbReference type="InterPro" id="IPR050250">
    <property type="entry name" value="Macrolide_Exporter_MacB"/>
</dbReference>
<evidence type="ECO:0000256" key="4">
    <source>
        <dbReference type="ARBA" id="ARBA00022989"/>
    </source>
</evidence>
<name>A0ABW3B757_9FLAO</name>
<reference evidence="10" key="1">
    <citation type="journal article" date="2019" name="Int. J. Syst. Evol. Microbiol.">
        <title>The Global Catalogue of Microorganisms (GCM) 10K type strain sequencing project: providing services to taxonomists for standard genome sequencing and annotation.</title>
        <authorList>
            <consortium name="The Broad Institute Genomics Platform"/>
            <consortium name="The Broad Institute Genome Sequencing Center for Infectious Disease"/>
            <person name="Wu L."/>
            <person name="Ma J."/>
        </authorList>
    </citation>
    <scope>NUCLEOTIDE SEQUENCE [LARGE SCALE GENOMIC DNA]</scope>
    <source>
        <strain evidence="10">CCUG 61948</strain>
    </source>
</reference>
<dbReference type="PROSITE" id="PS51257">
    <property type="entry name" value="PROKAR_LIPOPROTEIN"/>
    <property type="match status" value="1"/>
</dbReference>
<dbReference type="InterPro" id="IPR003838">
    <property type="entry name" value="ABC3_permease_C"/>
</dbReference>
<feature type="transmembrane region" description="Helical" evidence="6">
    <location>
        <begin position="288"/>
        <end position="309"/>
    </location>
</feature>
<keyword evidence="4 6" id="KW-1133">Transmembrane helix</keyword>
<keyword evidence="2" id="KW-1003">Cell membrane</keyword>
<feature type="domain" description="MacB-like periplasmic core" evidence="8">
    <location>
        <begin position="20"/>
        <end position="241"/>
    </location>
</feature>
<feature type="transmembrane region" description="Helical" evidence="6">
    <location>
        <begin position="342"/>
        <end position="364"/>
    </location>
</feature>
<evidence type="ECO:0000313" key="9">
    <source>
        <dbReference type="EMBL" id="MFD0798920.1"/>
    </source>
</evidence>
<evidence type="ECO:0000256" key="5">
    <source>
        <dbReference type="ARBA" id="ARBA00023136"/>
    </source>
</evidence>
<keyword evidence="3 6" id="KW-0812">Transmembrane</keyword>
<keyword evidence="10" id="KW-1185">Reference proteome</keyword>
<proteinExistence type="predicted"/>
<feature type="transmembrane region" description="Helical" evidence="6">
    <location>
        <begin position="429"/>
        <end position="451"/>
    </location>
</feature>
<feature type="transmembrane region" description="Helical" evidence="6">
    <location>
        <begin position="384"/>
        <end position="408"/>
    </location>
</feature>
<evidence type="ECO:0000256" key="3">
    <source>
        <dbReference type="ARBA" id="ARBA00022692"/>
    </source>
</evidence>
<dbReference type="EMBL" id="JBHTHY010000014">
    <property type="protein sequence ID" value="MFD0798920.1"/>
    <property type="molecule type" value="Genomic_DNA"/>
</dbReference>
<sequence length="800" mass="89610">MFKNYFKIAWRNILKNSGYSFINIGGLAIGLACFLLIAIFISNELSYDTYHDKKDGIYRVIHHSNANNPEDAWVWGNAPIGPALKSDFPEIIEKAQFSGRSDILLEYNNRKFQEGECFYADASVFNVFSWPLLNGDARTALEAPYSIVLTESTAKKYFGNENPVGKTIEGIGGRANDGTYTVTGVMRDIPQNSHFNFDVLMSMSSFRQSRSEIFEWWGYVDFYTYLLVADNFDQAAFESKIPSFLEKHLDAEEAEEYYYNFSLENMNEIYLYSTADRQPGETGSLSNIYIFAIIGLFILVIASINFMNLSTARSLERAKEVGIRKVIGAERRGLIYQFLGESLILVLIASLLGLGLAFIGLPWLSSLTGNVFTMASFMTAPILLLYFGTSLLTALISGSYPAFVLSGFRPVSVLKGAFRTSPQGTNLRKGLVVLQFSISIALIASTVVVYYQLGFMLNKDMGFDKEQQLILDFNWDNQVLNKAEAVKGELLALADVSSVSLSRTVPSSHFPAAGTDIETYEGNMENFSPYIYEVDNNFIQHYKIDVVAGRAFSPDFPADSISSLIINEAAAKEFGYTDPNQIIGKKFQQWGREGTIVGVVKDFNYISLHSEVAPLTIRQVPYGRYLSLRISSTNYTKAIAAIENKWSQLAPHRPFIYSFLDDAFNKQYIADIRFRKLFTIFSCLAIFIACLGLFGLATYSAMLRTKEIGIRKVLGAEVSSIVTLLSKDFIKLVGIAIIIAIPFSWYAMRQWLNEYAYSIDVEWWVFVLAGAIALSIAIITVGFHAFKSANNNPVKSLRTE</sequence>
<dbReference type="Pfam" id="PF02687">
    <property type="entry name" value="FtsX"/>
    <property type="match status" value="2"/>
</dbReference>
<organism evidence="9 10">
    <name type="scientific">Maribacter chungangensis</name>
    <dbReference type="NCBI Taxonomy" id="1069117"/>
    <lineage>
        <taxon>Bacteria</taxon>
        <taxon>Pseudomonadati</taxon>
        <taxon>Bacteroidota</taxon>
        <taxon>Flavobacteriia</taxon>
        <taxon>Flavobacteriales</taxon>
        <taxon>Flavobacteriaceae</taxon>
        <taxon>Maribacter</taxon>
    </lineage>
</organism>
<feature type="domain" description="ABC3 transporter permease C-terminal" evidence="7">
    <location>
        <begin position="680"/>
        <end position="793"/>
    </location>
</feature>
<evidence type="ECO:0000313" key="10">
    <source>
        <dbReference type="Proteomes" id="UP001597012"/>
    </source>
</evidence>
<dbReference type="Proteomes" id="UP001597012">
    <property type="component" value="Unassembled WGS sequence"/>
</dbReference>
<evidence type="ECO:0000256" key="6">
    <source>
        <dbReference type="SAM" id="Phobius"/>
    </source>
</evidence>
<feature type="transmembrane region" description="Helical" evidence="6">
    <location>
        <begin position="677"/>
        <end position="702"/>
    </location>
</feature>
<feature type="domain" description="ABC3 transporter permease C-terminal" evidence="7">
    <location>
        <begin position="293"/>
        <end position="405"/>
    </location>
</feature>
<protein>
    <submittedName>
        <fullName evidence="9">ABC transporter permease</fullName>
    </submittedName>
</protein>
<dbReference type="RefSeq" id="WP_379935825.1">
    <property type="nucleotide sequence ID" value="NZ_JBHTHY010000014.1"/>
</dbReference>
<accession>A0ABW3B757</accession>
<gene>
    <name evidence="9" type="ORF">ACFQZJ_15720</name>
</gene>
<dbReference type="PANTHER" id="PTHR30572">
    <property type="entry name" value="MEMBRANE COMPONENT OF TRANSPORTER-RELATED"/>
    <property type="match status" value="1"/>
</dbReference>
<dbReference type="PANTHER" id="PTHR30572:SF18">
    <property type="entry name" value="ABC-TYPE MACROLIDE FAMILY EXPORT SYSTEM PERMEASE COMPONENT 2"/>
    <property type="match status" value="1"/>
</dbReference>
<dbReference type="InterPro" id="IPR025857">
    <property type="entry name" value="MacB_PCD"/>
</dbReference>
<keyword evidence="5 6" id="KW-0472">Membrane</keyword>
<feature type="transmembrane region" description="Helical" evidence="6">
    <location>
        <begin position="763"/>
        <end position="786"/>
    </location>
</feature>
<feature type="transmembrane region" description="Helical" evidence="6">
    <location>
        <begin position="21"/>
        <end position="41"/>
    </location>
</feature>
<feature type="transmembrane region" description="Helical" evidence="6">
    <location>
        <begin position="729"/>
        <end position="748"/>
    </location>
</feature>
<evidence type="ECO:0000256" key="2">
    <source>
        <dbReference type="ARBA" id="ARBA00022475"/>
    </source>
</evidence>
<dbReference type="Pfam" id="PF12704">
    <property type="entry name" value="MacB_PCD"/>
    <property type="match status" value="1"/>
</dbReference>